<dbReference type="Pfam" id="PF03334">
    <property type="entry name" value="PhaG_MnhG_YufB"/>
    <property type="match status" value="1"/>
</dbReference>
<organism evidence="3 4">
    <name type="scientific">Arthrobacter rhombi</name>
    <dbReference type="NCBI Taxonomy" id="71253"/>
    <lineage>
        <taxon>Bacteria</taxon>
        <taxon>Bacillati</taxon>
        <taxon>Actinomycetota</taxon>
        <taxon>Actinomycetes</taxon>
        <taxon>Micrococcales</taxon>
        <taxon>Micrococcaceae</taxon>
        <taxon>Arthrobacter</taxon>
    </lineage>
</organism>
<keyword evidence="2" id="KW-0812">Transmembrane</keyword>
<accession>A0A1R4GXX9</accession>
<dbReference type="EMBL" id="FUHW01000053">
    <property type="protein sequence ID" value="SJM72672.1"/>
    <property type="molecule type" value="Genomic_DNA"/>
</dbReference>
<evidence type="ECO:0000313" key="4">
    <source>
        <dbReference type="Proteomes" id="UP000195913"/>
    </source>
</evidence>
<name>A0A1R4GXX9_9MICC</name>
<evidence type="ECO:0000256" key="1">
    <source>
        <dbReference type="ARBA" id="ARBA00008404"/>
    </source>
</evidence>
<dbReference type="GO" id="GO:0015385">
    <property type="term" value="F:sodium:proton antiporter activity"/>
    <property type="evidence" value="ECO:0007669"/>
    <property type="project" value="TreeGrafter"/>
</dbReference>
<comment type="similarity">
    <text evidence="1">Belongs to the CPA3 antiporters (TC 2.A.63) subunit G family.</text>
</comment>
<dbReference type="Proteomes" id="UP000195913">
    <property type="component" value="Unassembled WGS sequence"/>
</dbReference>
<protein>
    <submittedName>
        <fullName evidence="3">Na(+) H(+) antiporter subunit G</fullName>
    </submittedName>
</protein>
<feature type="transmembrane region" description="Helical" evidence="2">
    <location>
        <begin position="51"/>
        <end position="70"/>
    </location>
</feature>
<keyword evidence="2" id="KW-1133">Transmembrane helix</keyword>
<proteinExistence type="inferred from homology"/>
<gene>
    <name evidence="3" type="ORF">FM101_15595</name>
</gene>
<dbReference type="RefSeq" id="WP_087001283.1">
    <property type="nucleotide sequence ID" value="NZ_FUHW01000053.1"/>
</dbReference>
<keyword evidence="2" id="KW-0472">Membrane</keyword>
<reference evidence="3 4" key="1">
    <citation type="submission" date="2017-02" db="EMBL/GenBank/DDBJ databases">
        <authorList>
            <person name="Peterson S.W."/>
        </authorList>
    </citation>
    <scope>NUCLEOTIDE SEQUENCE [LARGE SCALE GENOMIC DNA]</scope>
    <source>
        <strain evidence="3 4">B Ar 00.02</strain>
    </source>
</reference>
<dbReference type="NCBIfam" id="TIGR01300">
    <property type="entry name" value="CPA3_mnhG_phaG"/>
    <property type="match status" value="1"/>
</dbReference>
<dbReference type="InterPro" id="IPR005133">
    <property type="entry name" value="PhaG_MnhG_YufB"/>
</dbReference>
<dbReference type="AlphaFoldDB" id="A0A1R4GXX9"/>
<dbReference type="NCBIfam" id="NF009314">
    <property type="entry name" value="PRK12674.1-2"/>
    <property type="match status" value="1"/>
</dbReference>
<dbReference type="PANTHER" id="PTHR34703:SF1">
    <property type="entry name" value="ANTIPORTER SUBUNIT MNHG2-RELATED"/>
    <property type="match status" value="1"/>
</dbReference>
<sequence length="132" mass="14541">MIVFGLADGGTLDLVLEWMVAICMILGALLSVAAGIGLLRFPDLFSRMHAATKPQVLGLFLMLLSVALQIRAWSAVPVLLLAWFFQLLTAPVTAHMVGRAGYRTRHLKQETLVLDDLNEVVSEAQRRLDEGR</sequence>
<evidence type="ECO:0000256" key="2">
    <source>
        <dbReference type="SAM" id="Phobius"/>
    </source>
</evidence>
<evidence type="ECO:0000313" key="3">
    <source>
        <dbReference type="EMBL" id="SJM72672.1"/>
    </source>
</evidence>
<dbReference type="PANTHER" id="PTHR34703">
    <property type="entry name" value="ANTIPORTER SUBUNIT MNHG2-RELATED"/>
    <property type="match status" value="1"/>
</dbReference>
<feature type="transmembrane region" description="Helical" evidence="2">
    <location>
        <begin position="18"/>
        <end position="39"/>
    </location>
</feature>
<keyword evidence="4" id="KW-1185">Reference proteome</keyword>
<feature type="transmembrane region" description="Helical" evidence="2">
    <location>
        <begin position="76"/>
        <end position="98"/>
    </location>
</feature>